<keyword evidence="7" id="KW-0862">Zinc</keyword>
<keyword evidence="8" id="KW-0482">Metalloprotease</keyword>
<evidence type="ECO:0000256" key="1">
    <source>
        <dbReference type="ARBA" id="ARBA00001947"/>
    </source>
</evidence>
<dbReference type="Proteomes" id="UP000228859">
    <property type="component" value="Unassembled WGS sequence"/>
</dbReference>
<evidence type="ECO:0000256" key="4">
    <source>
        <dbReference type="ARBA" id="ARBA00022723"/>
    </source>
</evidence>
<dbReference type="PANTHER" id="PTHR37425">
    <property type="match status" value="1"/>
</dbReference>
<dbReference type="GO" id="GO:0006508">
    <property type="term" value="P:proteolysis"/>
    <property type="evidence" value="ECO:0007669"/>
    <property type="project" value="UniProtKB-KW"/>
</dbReference>
<keyword evidence="6" id="KW-0378">Hydrolase</keyword>
<keyword evidence="4" id="KW-0479">Metal-binding</keyword>
<sequence length="181" mass="20204">MDSKTSESSLFDPTRRAFIQSAFTLSIAAPLYANVKEKDEVLNVIRNGTAYKIPFVRNGKIEEEGYSDLCRIFADIRAGVAVQMDPNLFIVLAKAQQWLSSNHINRPIILTSGYRTEHTNNSIEGAAFNSMHLYGKAADIKIDGIPSDYLARLLRMCGGAGIGIYSSFVHVDTWRERAWRG</sequence>
<dbReference type="Gene3D" id="3.30.1380.10">
    <property type="match status" value="1"/>
</dbReference>
<comment type="caution">
    <text evidence="13">The sequence shown here is derived from an EMBL/GenBank/DDBJ whole genome shotgun (WGS) entry which is preliminary data.</text>
</comment>
<comment type="similarity">
    <text evidence="10">Belongs to the peptidase M15 family.</text>
</comment>
<dbReference type="InterPro" id="IPR010275">
    <property type="entry name" value="MepK"/>
</dbReference>
<evidence type="ECO:0000256" key="2">
    <source>
        <dbReference type="ARBA" id="ARBA00004776"/>
    </source>
</evidence>
<dbReference type="Pfam" id="PF08291">
    <property type="entry name" value="Peptidase_M15_3"/>
    <property type="match status" value="1"/>
</dbReference>
<evidence type="ECO:0000256" key="9">
    <source>
        <dbReference type="ARBA" id="ARBA00023316"/>
    </source>
</evidence>
<dbReference type="RefSeq" id="WP_294893715.1">
    <property type="nucleotide sequence ID" value="NZ_DLUI01000099.1"/>
</dbReference>
<evidence type="ECO:0000256" key="7">
    <source>
        <dbReference type="ARBA" id="ARBA00022833"/>
    </source>
</evidence>
<evidence type="ECO:0000259" key="12">
    <source>
        <dbReference type="Pfam" id="PF08291"/>
    </source>
</evidence>
<dbReference type="AlphaFoldDB" id="A0A2D3WEE4"/>
<evidence type="ECO:0000313" key="14">
    <source>
        <dbReference type="Proteomes" id="UP000228859"/>
    </source>
</evidence>
<keyword evidence="3" id="KW-0645">Protease</keyword>
<evidence type="ECO:0000256" key="8">
    <source>
        <dbReference type="ARBA" id="ARBA00023049"/>
    </source>
</evidence>
<dbReference type="GO" id="GO:0008237">
    <property type="term" value="F:metallopeptidase activity"/>
    <property type="evidence" value="ECO:0007669"/>
    <property type="project" value="UniProtKB-KW"/>
</dbReference>
<dbReference type="InterPro" id="IPR009045">
    <property type="entry name" value="Zn_M74/Hedgehog-like"/>
</dbReference>
<proteinExistence type="inferred from homology"/>
<evidence type="ECO:0000256" key="6">
    <source>
        <dbReference type="ARBA" id="ARBA00022801"/>
    </source>
</evidence>
<comment type="cofactor">
    <cofactor evidence="1">
        <name>Zn(2+)</name>
        <dbReference type="ChEBI" id="CHEBI:29105"/>
    </cofactor>
</comment>
<evidence type="ECO:0000256" key="11">
    <source>
        <dbReference type="ARBA" id="ARBA00093666"/>
    </source>
</evidence>
<evidence type="ECO:0000256" key="10">
    <source>
        <dbReference type="ARBA" id="ARBA00093448"/>
    </source>
</evidence>
<comment type="pathway">
    <text evidence="2">Cell wall biogenesis; cell wall polysaccharide biosynthesis.</text>
</comment>
<dbReference type="GO" id="GO:0071555">
    <property type="term" value="P:cell wall organization"/>
    <property type="evidence" value="ECO:0007669"/>
    <property type="project" value="UniProtKB-KW"/>
</dbReference>
<organism evidence="13 14">
    <name type="scientific">Sulfuricurvum kujiense</name>
    <dbReference type="NCBI Taxonomy" id="148813"/>
    <lineage>
        <taxon>Bacteria</taxon>
        <taxon>Pseudomonadati</taxon>
        <taxon>Campylobacterota</taxon>
        <taxon>Epsilonproteobacteria</taxon>
        <taxon>Campylobacterales</taxon>
        <taxon>Sulfurimonadaceae</taxon>
        <taxon>Sulfuricurvum</taxon>
    </lineage>
</organism>
<dbReference type="InterPro" id="IPR013230">
    <property type="entry name" value="Peptidase_M15A_C"/>
</dbReference>
<evidence type="ECO:0000256" key="3">
    <source>
        <dbReference type="ARBA" id="ARBA00022670"/>
    </source>
</evidence>
<evidence type="ECO:0000256" key="5">
    <source>
        <dbReference type="ARBA" id="ARBA00022729"/>
    </source>
</evidence>
<dbReference type="PANTHER" id="PTHR37425:SF1">
    <property type="entry name" value="OUTER MEMBRANE PROTEIN"/>
    <property type="match status" value="1"/>
</dbReference>
<reference evidence="13 14" key="1">
    <citation type="journal article" date="2017" name="Front. Microbiol.">
        <title>Comparative Genomic Analysis of the Class Epsilonproteobacteria and Proposed Reclassification to Epsilonbacteraeota (phyl. nov.).</title>
        <authorList>
            <person name="Waite D.W."/>
            <person name="Vanwonterghem I."/>
            <person name="Rinke C."/>
            <person name="Parks D.H."/>
            <person name="Zhang Y."/>
            <person name="Takai K."/>
            <person name="Sievert S.M."/>
            <person name="Simon J."/>
            <person name="Campbell B.J."/>
            <person name="Hanson T.E."/>
            <person name="Woyke T."/>
            <person name="Klotz M.G."/>
            <person name="Hugenholtz P."/>
        </authorList>
    </citation>
    <scope>NUCLEOTIDE SEQUENCE [LARGE SCALE GENOMIC DNA]</scope>
    <source>
        <strain evidence="13">UBA12443</strain>
    </source>
</reference>
<evidence type="ECO:0000313" key="13">
    <source>
        <dbReference type="EMBL" id="DAB38265.1"/>
    </source>
</evidence>
<dbReference type="EMBL" id="DLUI01000099">
    <property type="protein sequence ID" value="DAB38265.1"/>
    <property type="molecule type" value="Genomic_DNA"/>
</dbReference>
<feature type="domain" description="Peptidase M15A C-terminal" evidence="12">
    <location>
        <begin position="75"/>
        <end position="172"/>
    </location>
</feature>
<protein>
    <recommendedName>
        <fullName evidence="11">Murein endopeptidase K</fullName>
    </recommendedName>
</protein>
<gene>
    <name evidence="13" type="ORF">CFH83_06850</name>
</gene>
<accession>A0A2D3WEE4</accession>
<keyword evidence="5" id="KW-0732">Signal</keyword>
<name>A0A2D3WEE4_9BACT</name>
<dbReference type="GO" id="GO:0046872">
    <property type="term" value="F:metal ion binding"/>
    <property type="evidence" value="ECO:0007669"/>
    <property type="project" value="UniProtKB-KW"/>
</dbReference>
<dbReference type="SUPFAM" id="SSF55166">
    <property type="entry name" value="Hedgehog/DD-peptidase"/>
    <property type="match status" value="1"/>
</dbReference>
<keyword evidence="9" id="KW-0961">Cell wall biogenesis/degradation</keyword>